<name>A0ABN2R3N5_9ACTN</name>
<organism evidence="1 2">
    <name type="scientific">Catenulispora subtropica</name>
    <dbReference type="NCBI Taxonomy" id="450798"/>
    <lineage>
        <taxon>Bacteria</taxon>
        <taxon>Bacillati</taxon>
        <taxon>Actinomycetota</taxon>
        <taxon>Actinomycetes</taxon>
        <taxon>Catenulisporales</taxon>
        <taxon>Catenulisporaceae</taxon>
        <taxon>Catenulispora</taxon>
    </lineage>
</organism>
<dbReference type="InterPro" id="IPR029033">
    <property type="entry name" value="His_PPase_superfam"/>
</dbReference>
<proteinExistence type="predicted"/>
<reference evidence="1 2" key="1">
    <citation type="journal article" date="2019" name="Int. J. Syst. Evol. Microbiol.">
        <title>The Global Catalogue of Microorganisms (GCM) 10K type strain sequencing project: providing services to taxonomists for standard genome sequencing and annotation.</title>
        <authorList>
            <consortium name="The Broad Institute Genomics Platform"/>
            <consortium name="The Broad Institute Genome Sequencing Center for Infectious Disease"/>
            <person name="Wu L."/>
            <person name="Ma J."/>
        </authorList>
    </citation>
    <scope>NUCLEOTIDE SEQUENCE [LARGE SCALE GENOMIC DNA]</scope>
    <source>
        <strain evidence="1 2">JCM 16013</strain>
    </source>
</reference>
<accession>A0ABN2R3N5</accession>
<dbReference type="Gene3D" id="3.40.50.1240">
    <property type="entry name" value="Phosphoglycerate mutase-like"/>
    <property type="match status" value="1"/>
</dbReference>
<comment type="caution">
    <text evidence="1">The sequence shown here is derived from an EMBL/GenBank/DDBJ whole genome shotgun (WGS) entry which is preliminary data.</text>
</comment>
<evidence type="ECO:0000313" key="1">
    <source>
        <dbReference type="EMBL" id="GAA1963143.1"/>
    </source>
</evidence>
<keyword evidence="2" id="KW-1185">Reference proteome</keyword>
<sequence>MTGRVRLWCLRHGESENVTAGAAGAVPAAPLTRRGHAQAAAAASILATEPFSAVYAGTALRAQQTAAPTAAAHGLQAETPA</sequence>
<evidence type="ECO:0000313" key="2">
    <source>
        <dbReference type="Proteomes" id="UP001499854"/>
    </source>
</evidence>
<protein>
    <recommendedName>
        <fullName evidence="3">Phosphoglycerate mutase</fullName>
    </recommendedName>
</protein>
<evidence type="ECO:0008006" key="3">
    <source>
        <dbReference type="Google" id="ProtNLM"/>
    </source>
</evidence>
<dbReference type="RefSeq" id="WP_344656680.1">
    <property type="nucleotide sequence ID" value="NZ_BAAAQM010000008.1"/>
</dbReference>
<gene>
    <name evidence="1" type="ORF">GCM10009838_20240</name>
</gene>
<dbReference type="Proteomes" id="UP001499854">
    <property type="component" value="Unassembled WGS sequence"/>
</dbReference>
<dbReference type="EMBL" id="BAAAQM010000008">
    <property type="protein sequence ID" value="GAA1963143.1"/>
    <property type="molecule type" value="Genomic_DNA"/>
</dbReference>
<dbReference type="Pfam" id="PF00300">
    <property type="entry name" value="His_Phos_1"/>
    <property type="match status" value="1"/>
</dbReference>
<dbReference type="SUPFAM" id="SSF53254">
    <property type="entry name" value="Phosphoglycerate mutase-like"/>
    <property type="match status" value="1"/>
</dbReference>
<dbReference type="InterPro" id="IPR013078">
    <property type="entry name" value="His_Pase_superF_clade-1"/>
</dbReference>